<dbReference type="PaxDb" id="4113-PGSC0003DMT400087026"/>
<accession>M1DD08</accession>
<keyword evidence="2" id="KW-1185">Reference proteome</keyword>
<dbReference type="AlphaFoldDB" id="M1DD08"/>
<organism evidence="1 2">
    <name type="scientific">Solanum tuberosum</name>
    <name type="common">Potato</name>
    <dbReference type="NCBI Taxonomy" id="4113"/>
    <lineage>
        <taxon>Eukaryota</taxon>
        <taxon>Viridiplantae</taxon>
        <taxon>Streptophyta</taxon>
        <taxon>Embryophyta</taxon>
        <taxon>Tracheophyta</taxon>
        <taxon>Spermatophyta</taxon>
        <taxon>Magnoliopsida</taxon>
        <taxon>eudicotyledons</taxon>
        <taxon>Gunneridae</taxon>
        <taxon>Pentapetalae</taxon>
        <taxon>asterids</taxon>
        <taxon>lamiids</taxon>
        <taxon>Solanales</taxon>
        <taxon>Solanaceae</taxon>
        <taxon>Solanoideae</taxon>
        <taxon>Solaneae</taxon>
        <taxon>Solanum</taxon>
    </lineage>
</organism>
<reference evidence="1" key="2">
    <citation type="submission" date="2015-06" db="UniProtKB">
        <authorList>
            <consortium name="EnsemblPlants"/>
        </authorList>
    </citation>
    <scope>IDENTIFICATION</scope>
    <source>
        <strain evidence="1">DM1-3 516 R44</strain>
    </source>
</reference>
<evidence type="ECO:0000313" key="2">
    <source>
        <dbReference type="Proteomes" id="UP000011115"/>
    </source>
</evidence>
<name>M1DD08_SOLTU</name>
<dbReference type="Proteomes" id="UP000011115">
    <property type="component" value="Unassembled WGS sequence"/>
</dbReference>
<evidence type="ECO:0000313" key="1">
    <source>
        <dbReference type="EnsemblPlants" id="PGSC0003DMT400087026"/>
    </source>
</evidence>
<sequence length="165" mass="18169">MKADFSSLKNRVNSHTDAIKLLEGQLSQLSAQLEPKVTGEGEIVHITTLVEDGDTDLAVVTRSGKVVVGDMNGNDEAQTHEEEKAVASVSYLMCRSEPLEAVLANYDESKIQGYYEVVATLLGLRECSKTPLKLDIDLKNRENLPDKPSREEPPKLELKVLPAHL</sequence>
<dbReference type="InParanoid" id="M1DD08"/>
<dbReference type="EnsemblPlants" id="PGSC0003DMT400087026">
    <property type="protein sequence ID" value="PGSC0003DMT400087026"/>
    <property type="gene ID" value="PGSC0003DMG400036597"/>
</dbReference>
<dbReference type="HOGENOM" id="CLU_1613677_0_0_1"/>
<dbReference type="Gramene" id="PGSC0003DMT400087026">
    <property type="protein sequence ID" value="PGSC0003DMT400087026"/>
    <property type="gene ID" value="PGSC0003DMG400036597"/>
</dbReference>
<reference evidence="2" key="1">
    <citation type="journal article" date="2011" name="Nature">
        <title>Genome sequence and analysis of the tuber crop potato.</title>
        <authorList>
            <consortium name="The Potato Genome Sequencing Consortium"/>
        </authorList>
    </citation>
    <scope>NUCLEOTIDE SEQUENCE [LARGE SCALE GENOMIC DNA]</scope>
    <source>
        <strain evidence="2">cv. DM1-3 516 R44</strain>
    </source>
</reference>
<protein>
    <submittedName>
        <fullName evidence="1">Integrase core domain containing protein</fullName>
    </submittedName>
</protein>
<proteinExistence type="predicted"/>